<evidence type="ECO:0000256" key="3">
    <source>
        <dbReference type="ARBA" id="ARBA00022833"/>
    </source>
</evidence>
<dbReference type="PROSITE" id="PS51891">
    <property type="entry name" value="CENP_V_GFA"/>
    <property type="match status" value="1"/>
</dbReference>
<dbReference type="GO" id="GO:0046872">
    <property type="term" value="F:metal ion binding"/>
    <property type="evidence" value="ECO:0007669"/>
    <property type="project" value="UniProtKB-KW"/>
</dbReference>
<feature type="non-terminal residue" evidence="5">
    <location>
        <position position="1"/>
    </location>
</feature>
<dbReference type="EMBL" id="UINC01029988">
    <property type="protein sequence ID" value="SVB13651.1"/>
    <property type="molecule type" value="Genomic_DNA"/>
</dbReference>
<dbReference type="AlphaFoldDB" id="A0A382BJD8"/>
<sequence length="116" mass="12994">VGDTTKGRRFHGGCHCGNIRFWFDWPAQAENIPVRACGCSFCTKHGAVWTSHPEGQFQLQITDAFQAKRYQFGQKTADMHVCANCGITPIATCTIDGRDYAVLNINTFENVDRSMF</sequence>
<dbReference type="InterPro" id="IPR006913">
    <property type="entry name" value="CENP-V/GFA"/>
</dbReference>
<dbReference type="SUPFAM" id="SSF51316">
    <property type="entry name" value="Mss4-like"/>
    <property type="match status" value="1"/>
</dbReference>
<evidence type="ECO:0000256" key="1">
    <source>
        <dbReference type="ARBA" id="ARBA00005495"/>
    </source>
</evidence>
<dbReference type="GO" id="GO:0016846">
    <property type="term" value="F:carbon-sulfur lyase activity"/>
    <property type="evidence" value="ECO:0007669"/>
    <property type="project" value="InterPro"/>
</dbReference>
<evidence type="ECO:0000313" key="5">
    <source>
        <dbReference type="EMBL" id="SVB13651.1"/>
    </source>
</evidence>
<dbReference type="InterPro" id="IPR052355">
    <property type="entry name" value="CENP-V-like"/>
</dbReference>
<dbReference type="PANTHER" id="PTHR28620:SF1">
    <property type="entry name" value="CENP-V_GFA DOMAIN-CONTAINING PROTEIN"/>
    <property type="match status" value="1"/>
</dbReference>
<feature type="domain" description="CENP-V/GFA" evidence="4">
    <location>
        <begin position="10"/>
        <end position="116"/>
    </location>
</feature>
<dbReference type="PANTHER" id="PTHR28620">
    <property type="entry name" value="CENTROMERE PROTEIN V"/>
    <property type="match status" value="1"/>
</dbReference>
<accession>A0A382BJD8</accession>
<reference evidence="5" key="1">
    <citation type="submission" date="2018-05" db="EMBL/GenBank/DDBJ databases">
        <authorList>
            <person name="Lanie J.A."/>
            <person name="Ng W.-L."/>
            <person name="Kazmierczak K.M."/>
            <person name="Andrzejewski T.M."/>
            <person name="Davidsen T.M."/>
            <person name="Wayne K.J."/>
            <person name="Tettelin H."/>
            <person name="Glass J.I."/>
            <person name="Rusch D."/>
            <person name="Podicherti R."/>
            <person name="Tsui H.-C.T."/>
            <person name="Winkler M.E."/>
        </authorList>
    </citation>
    <scope>NUCLEOTIDE SEQUENCE</scope>
</reference>
<organism evidence="5">
    <name type="scientific">marine metagenome</name>
    <dbReference type="NCBI Taxonomy" id="408172"/>
    <lineage>
        <taxon>unclassified sequences</taxon>
        <taxon>metagenomes</taxon>
        <taxon>ecological metagenomes</taxon>
    </lineage>
</organism>
<keyword evidence="3" id="KW-0862">Zinc</keyword>
<keyword evidence="2" id="KW-0479">Metal-binding</keyword>
<dbReference type="Pfam" id="PF04828">
    <property type="entry name" value="GFA"/>
    <property type="match status" value="1"/>
</dbReference>
<evidence type="ECO:0000256" key="2">
    <source>
        <dbReference type="ARBA" id="ARBA00022723"/>
    </source>
</evidence>
<gene>
    <name evidence="5" type="ORF">METZ01_LOCUS166505</name>
</gene>
<dbReference type="Gene3D" id="2.170.150.70">
    <property type="match status" value="1"/>
</dbReference>
<evidence type="ECO:0000259" key="4">
    <source>
        <dbReference type="PROSITE" id="PS51891"/>
    </source>
</evidence>
<comment type="similarity">
    <text evidence="1">Belongs to the Gfa family.</text>
</comment>
<name>A0A382BJD8_9ZZZZ</name>
<dbReference type="InterPro" id="IPR011057">
    <property type="entry name" value="Mss4-like_sf"/>
</dbReference>
<protein>
    <recommendedName>
        <fullName evidence="4">CENP-V/GFA domain-containing protein</fullName>
    </recommendedName>
</protein>
<proteinExistence type="inferred from homology"/>
<feature type="non-terminal residue" evidence="5">
    <location>
        <position position="116"/>
    </location>
</feature>